<dbReference type="EMBL" id="CP062806">
    <property type="protein sequence ID" value="QOT81940.1"/>
    <property type="molecule type" value="Genomic_DNA"/>
</dbReference>
<keyword evidence="2" id="KW-0285">Flavoprotein</keyword>
<dbReference type="AlphaFoldDB" id="A0A643FYW1"/>
<dbReference type="RefSeq" id="WP_150984805.1">
    <property type="nucleotide sequence ID" value="NZ_CP062806.1"/>
</dbReference>
<keyword evidence="3" id="KW-0274">FAD</keyword>
<organism evidence="7 8">
    <name type="scientific">Cupriavidus basilensis</name>
    <dbReference type="NCBI Taxonomy" id="68895"/>
    <lineage>
        <taxon>Bacteria</taxon>
        <taxon>Pseudomonadati</taxon>
        <taxon>Pseudomonadota</taxon>
        <taxon>Betaproteobacteria</taxon>
        <taxon>Burkholderiales</taxon>
        <taxon>Burkholderiaceae</taxon>
        <taxon>Cupriavidus</taxon>
    </lineage>
</organism>
<keyword evidence="4" id="KW-0560">Oxidoreductase</keyword>
<evidence type="ECO:0000256" key="2">
    <source>
        <dbReference type="ARBA" id="ARBA00022630"/>
    </source>
</evidence>
<dbReference type="PRINTS" id="PR00420">
    <property type="entry name" value="RNGMNOXGNASE"/>
</dbReference>
<evidence type="ECO:0000256" key="4">
    <source>
        <dbReference type="ARBA" id="ARBA00023002"/>
    </source>
</evidence>
<dbReference type="GO" id="GO:0071949">
    <property type="term" value="F:FAD binding"/>
    <property type="evidence" value="ECO:0007669"/>
    <property type="project" value="InterPro"/>
</dbReference>
<dbReference type="SUPFAM" id="SSF51905">
    <property type="entry name" value="FAD/NAD(P)-binding domain"/>
    <property type="match status" value="1"/>
</dbReference>
<dbReference type="GO" id="GO:0004497">
    <property type="term" value="F:monooxygenase activity"/>
    <property type="evidence" value="ECO:0007669"/>
    <property type="project" value="UniProtKB-KW"/>
</dbReference>
<dbReference type="PANTHER" id="PTHR13789">
    <property type="entry name" value="MONOOXYGENASE"/>
    <property type="match status" value="1"/>
</dbReference>
<keyword evidence="7" id="KW-0614">Plasmid</keyword>
<dbReference type="PANTHER" id="PTHR13789:SF318">
    <property type="entry name" value="GERANYLGERANYL DIPHOSPHATE REDUCTASE"/>
    <property type="match status" value="1"/>
</dbReference>
<name>A0A643FYW1_9BURK</name>
<evidence type="ECO:0000256" key="5">
    <source>
        <dbReference type="ARBA" id="ARBA00023033"/>
    </source>
</evidence>
<feature type="domain" description="FAD-binding" evidence="6">
    <location>
        <begin position="7"/>
        <end position="347"/>
    </location>
</feature>
<accession>A0A643FYW1</accession>
<gene>
    <name evidence="7" type="ORF">F7R26_038715</name>
</gene>
<sequence length="399" mass="43974">MSTRPIKVVVAGAGIGGLAAAIALRQQGCEVVVVEQAAELGEVGAGVQMSPNAVKVLRALAVEPLVRETACEPLAFTGRDWKSGRVLYRTPIKGTFERLYGAHYYHVHRADLHHALCERLGDAELRVGQRVLGVEQHGEVASLKLADGSAVEADVVIGADGIHSAVRRSIVGDDKPRFTGNICWRGMVPVAALPKGHVELASSNWLGPKGHVVHYYVRGGAMVNFVAVYETDEWKEESWSTPSSVDELLQTYSGWNEELLRTFRATERCFKWALYDRDPLPHWSEGRVTLLGDAAHPMLPFLAQGAAMAIEDGYELATTLGKLRDGVGVEAALIAYEQRRIPRTSRVQLGARARGTTMHLRSPWARMKRNLGFMLRSFRKPETTTHRAEWIYGYDATQA</sequence>
<protein>
    <submittedName>
        <fullName evidence="7">FAD-dependent monooxygenase</fullName>
    </submittedName>
</protein>
<evidence type="ECO:0000313" key="8">
    <source>
        <dbReference type="Proteomes" id="UP000397656"/>
    </source>
</evidence>
<dbReference type="InterPro" id="IPR002938">
    <property type="entry name" value="FAD-bd"/>
</dbReference>
<dbReference type="InterPro" id="IPR036188">
    <property type="entry name" value="FAD/NAD-bd_sf"/>
</dbReference>
<comment type="cofactor">
    <cofactor evidence="1">
        <name>FAD</name>
        <dbReference type="ChEBI" id="CHEBI:57692"/>
    </cofactor>
</comment>
<evidence type="ECO:0000256" key="1">
    <source>
        <dbReference type="ARBA" id="ARBA00001974"/>
    </source>
</evidence>
<dbReference type="InterPro" id="IPR050493">
    <property type="entry name" value="FAD-dep_Monooxygenase_BioMet"/>
</dbReference>
<evidence type="ECO:0000313" key="7">
    <source>
        <dbReference type="EMBL" id="QOT81940.1"/>
    </source>
</evidence>
<evidence type="ECO:0000259" key="6">
    <source>
        <dbReference type="Pfam" id="PF01494"/>
    </source>
</evidence>
<dbReference type="Pfam" id="PF01494">
    <property type="entry name" value="FAD_binding_3"/>
    <property type="match status" value="1"/>
</dbReference>
<keyword evidence="5 7" id="KW-0503">Monooxygenase</keyword>
<evidence type="ECO:0000256" key="3">
    <source>
        <dbReference type="ARBA" id="ARBA00022827"/>
    </source>
</evidence>
<reference evidence="7 8" key="1">
    <citation type="submission" date="2020-10" db="EMBL/GenBank/DDBJ databases">
        <title>Complete genome sequence of Cupriavidus basilensis CCUG 49340T.</title>
        <authorList>
            <person name="Salva-Serra F."/>
            <person name="Donoso R.A."/>
            <person name="Cho K.H."/>
            <person name="Yoo J.A."/>
            <person name="Lee K."/>
            <person name="Yoon S.-H."/>
            <person name="Perez-Pantoja D."/>
            <person name="Moore E.R.B."/>
        </authorList>
    </citation>
    <scope>NUCLEOTIDE SEQUENCE [LARGE SCALE GENOMIC DNA]</scope>
    <source>
        <strain evidence="8">CCUG 49340</strain>
        <plasmid evidence="7 8">pRK1-2</plasmid>
    </source>
</reference>
<proteinExistence type="predicted"/>
<geneLocation type="plasmid" evidence="7 8">
    <name>pRK1-2</name>
</geneLocation>
<dbReference type="GeneID" id="98406904"/>
<dbReference type="Gene3D" id="3.50.50.60">
    <property type="entry name" value="FAD/NAD(P)-binding domain"/>
    <property type="match status" value="1"/>
</dbReference>
<dbReference type="Proteomes" id="UP000397656">
    <property type="component" value="Plasmid pRK1-2"/>
</dbReference>
<dbReference type="SUPFAM" id="SSF54373">
    <property type="entry name" value="FAD-linked reductases, C-terminal domain"/>
    <property type="match status" value="1"/>
</dbReference>